<gene>
    <name evidence="2" type="ORF">KTT_39300</name>
</gene>
<evidence type="ECO:0000313" key="3">
    <source>
        <dbReference type="Proteomes" id="UP000287352"/>
    </source>
</evidence>
<feature type="signal peptide" evidence="1">
    <location>
        <begin position="1"/>
        <end position="20"/>
    </location>
</feature>
<organism evidence="2 3">
    <name type="scientific">Tengunoibacter tsumagoiensis</name>
    <dbReference type="NCBI Taxonomy" id="2014871"/>
    <lineage>
        <taxon>Bacteria</taxon>
        <taxon>Bacillati</taxon>
        <taxon>Chloroflexota</taxon>
        <taxon>Ktedonobacteria</taxon>
        <taxon>Ktedonobacterales</taxon>
        <taxon>Dictyobacteraceae</taxon>
        <taxon>Tengunoibacter</taxon>
    </lineage>
</organism>
<dbReference type="SUPFAM" id="SSF89392">
    <property type="entry name" value="Prokaryotic lipoproteins and lipoprotein localization factors"/>
    <property type="match status" value="1"/>
</dbReference>
<dbReference type="Proteomes" id="UP000287352">
    <property type="component" value="Unassembled WGS sequence"/>
</dbReference>
<feature type="chain" id="PRO_5019476683" description="Lipoprotein" evidence="1">
    <location>
        <begin position="21"/>
        <end position="303"/>
    </location>
</feature>
<sequence length="303" mass="32070">MKIKQGLCISALMLSLTLLASCGVNPGVGASPTPRPKTAAELLQSSETTMNKLKFVHVVSNTVVNEDISNLPSQDGQAKSLKIDIGEKLDGDSLLSTQEAAYNLNTSVDSGTIQQDTAMKLVTQGDKVYVQNKNGTWYVLSKAALDSSLDNSQLGDFSALFALAKKGTLNDSGTEKLNGVTVHHLVVTLDKDALKDRLQKVADSLQAVLGQDAAKSFFDTIQLSKPTLDLWIDESTSRLYQSDLTYGLTLDLSSLATPTPGASAPSIVISSDGKSTYSNFDKKVTVTVPADAIPASSLAEVGQ</sequence>
<comment type="caution">
    <text evidence="2">The sequence shown here is derived from an EMBL/GenBank/DDBJ whole genome shotgun (WGS) entry which is preliminary data.</text>
</comment>
<evidence type="ECO:0000256" key="1">
    <source>
        <dbReference type="SAM" id="SignalP"/>
    </source>
</evidence>
<keyword evidence="3" id="KW-1185">Reference proteome</keyword>
<dbReference type="Gene3D" id="2.50.20.20">
    <property type="match status" value="1"/>
</dbReference>
<evidence type="ECO:0000313" key="2">
    <source>
        <dbReference type="EMBL" id="GCE14071.1"/>
    </source>
</evidence>
<protein>
    <recommendedName>
        <fullName evidence="4">Lipoprotein</fullName>
    </recommendedName>
</protein>
<accession>A0A402A4Z2</accession>
<name>A0A402A4Z2_9CHLR</name>
<reference evidence="3" key="1">
    <citation type="submission" date="2018-12" db="EMBL/GenBank/DDBJ databases">
        <title>Tengunoibacter tsumagoiensis gen. nov., sp. nov., Dictyobacter kobayashii sp. nov., D. alpinus sp. nov., and D. joshuensis sp. nov. and description of Dictyobacteraceae fam. nov. within the order Ktedonobacterales isolated from Tengu-no-mugimeshi.</title>
        <authorList>
            <person name="Wang C.M."/>
            <person name="Zheng Y."/>
            <person name="Sakai Y."/>
            <person name="Toyoda A."/>
            <person name="Minakuchi Y."/>
            <person name="Abe K."/>
            <person name="Yokota A."/>
            <person name="Yabe S."/>
        </authorList>
    </citation>
    <scope>NUCLEOTIDE SEQUENCE [LARGE SCALE GENOMIC DNA]</scope>
    <source>
        <strain evidence="3">Uno3</strain>
    </source>
</reference>
<proteinExistence type="predicted"/>
<dbReference type="RefSeq" id="WP_126581548.1">
    <property type="nucleotide sequence ID" value="NZ_BIFR01000001.1"/>
</dbReference>
<dbReference type="EMBL" id="BIFR01000001">
    <property type="protein sequence ID" value="GCE14071.1"/>
    <property type="molecule type" value="Genomic_DNA"/>
</dbReference>
<evidence type="ECO:0008006" key="4">
    <source>
        <dbReference type="Google" id="ProtNLM"/>
    </source>
</evidence>
<dbReference type="AlphaFoldDB" id="A0A402A4Z2"/>
<keyword evidence="1" id="KW-0732">Signal</keyword>
<dbReference type="InterPro" id="IPR029046">
    <property type="entry name" value="LolA/LolB/LppX"/>
</dbReference>
<dbReference type="PROSITE" id="PS51257">
    <property type="entry name" value="PROKAR_LIPOPROTEIN"/>
    <property type="match status" value="1"/>
</dbReference>